<proteinExistence type="predicted"/>
<dbReference type="STRING" id="931089.CDES_13660"/>
<keyword evidence="5" id="KW-1185">Reference proteome</keyword>
<organism evidence="4 5">
    <name type="scientific">Corynebacterium deserti GIMN1.010</name>
    <dbReference type="NCBI Taxonomy" id="931089"/>
    <lineage>
        <taxon>Bacteria</taxon>
        <taxon>Bacillati</taxon>
        <taxon>Actinomycetota</taxon>
        <taxon>Actinomycetes</taxon>
        <taxon>Mycobacteriales</taxon>
        <taxon>Corynebacteriaceae</taxon>
        <taxon>Corynebacterium</taxon>
    </lineage>
</organism>
<dbReference type="PANTHER" id="PTHR10579">
    <property type="entry name" value="CALCIUM-ACTIVATED CHLORIDE CHANNEL REGULATOR"/>
    <property type="match status" value="1"/>
</dbReference>
<feature type="compositionally biased region" description="Polar residues" evidence="1">
    <location>
        <begin position="574"/>
        <end position="583"/>
    </location>
</feature>
<feature type="transmembrane region" description="Helical" evidence="2">
    <location>
        <begin position="588"/>
        <end position="609"/>
    </location>
</feature>
<feature type="region of interest" description="Disordered" evidence="1">
    <location>
        <begin position="544"/>
        <end position="583"/>
    </location>
</feature>
<dbReference type="PANTHER" id="PTHR10579:SF167">
    <property type="entry name" value="OS02G0619600 PROTEIN"/>
    <property type="match status" value="1"/>
</dbReference>
<dbReference type="SMART" id="SM00327">
    <property type="entry name" value="VWA"/>
    <property type="match status" value="1"/>
</dbReference>
<evidence type="ECO:0000259" key="3">
    <source>
        <dbReference type="PROSITE" id="PS50234"/>
    </source>
</evidence>
<dbReference type="SUPFAM" id="SSF53300">
    <property type="entry name" value="vWA-like"/>
    <property type="match status" value="1"/>
</dbReference>
<dbReference type="PATRIC" id="fig|931089.4.peg.2762"/>
<dbReference type="InterPro" id="IPR036465">
    <property type="entry name" value="vWFA_dom_sf"/>
</dbReference>
<gene>
    <name evidence="4" type="ORF">CDES_13660</name>
</gene>
<keyword evidence="2" id="KW-0812">Transmembrane</keyword>
<evidence type="ECO:0000313" key="4">
    <source>
        <dbReference type="EMBL" id="ALC07060.1"/>
    </source>
</evidence>
<reference evidence="4 5" key="1">
    <citation type="submission" date="2014-08" db="EMBL/GenBank/DDBJ databases">
        <title>Complete genome sequence of Corynebacterium deserti GIMN1.010 (=DSM 45689), isolated from desert sand in western China.</title>
        <authorList>
            <person name="Ruckert C."/>
            <person name="Albersmeier A."/>
            <person name="Kalinowski J."/>
        </authorList>
    </citation>
    <scope>NUCLEOTIDE SEQUENCE [LARGE SCALE GENOMIC DNA]</scope>
    <source>
        <strain evidence="4 5">GIMN1.010</strain>
    </source>
</reference>
<dbReference type="Proteomes" id="UP000068067">
    <property type="component" value="Chromosome"/>
</dbReference>
<feature type="compositionally biased region" description="Low complexity" evidence="1">
    <location>
        <begin position="550"/>
        <end position="569"/>
    </location>
</feature>
<keyword evidence="2" id="KW-1133">Transmembrane helix</keyword>
<feature type="domain" description="VWFA" evidence="3">
    <location>
        <begin position="2"/>
        <end position="189"/>
    </location>
</feature>
<dbReference type="InterPro" id="IPR051266">
    <property type="entry name" value="CLCR"/>
</dbReference>
<dbReference type="Pfam" id="PF13519">
    <property type="entry name" value="VWA_2"/>
    <property type="match status" value="1"/>
</dbReference>
<keyword evidence="2" id="KW-0472">Membrane</keyword>
<evidence type="ECO:0000256" key="1">
    <source>
        <dbReference type="SAM" id="MobiDB-lite"/>
    </source>
</evidence>
<dbReference type="AlphaFoldDB" id="A0A0M4CNY5"/>
<dbReference type="Gene3D" id="3.40.50.410">
    <property type="entry name" value="von Willebrand factor, type A domain"/>
    <property type="match status" value="1"/>
</dbReference>
<feature type="region of interest" description="Disordered" evidence="1">
    <location>
        <begin position="1"/>
        <end position="27"/>
    </location>
</feature>
<evidence type="ECO:0000256" key="2">
    <source>
        <dbReference type="SAM" id="Phobius"/>
    </source>
</evidence>
<dbReference type="InterPro" id="IPR002035">
    <property type="entry name" value="VWF_A"/>
</dbReference>
<sequence length="615" mass="65796">MPTMVVLDSSGSMTTEDAGGQSRSDAAKEAANQFIDELSGTLDLGLVTYGGNTGETPEEYEAGCQEVTVVQGPTNGQAAQLKDHIEGLEPRGYTPIGESLRQAAAELPDGEAGTIVLVSDGIATCTPPPVCEVAEELADQGADLVINTVGFNVDEAAREELECIANAGNGTYADARDADTLVEELKRAVTRQAVGYDSEVELLNGGDTEETPVAIPEDVELFRAELPALDGPDAQSTMYWSIPVANYERLQVTTTYIDPVTIGFGKEYLAVNNKLGYIDGNMHNCHRGLTGDYIMDTNLARPLVASVESGVVGTECDVDELILTVERGEEYRWDEELPVEIVIKRLPHADVSGLPEGDQEREVPSLDPAVVDMWEQVNGGSWFSNAVELTPGEGVEAEIVQGENHYYKIPMATGQQMRGYAEMIENTSTEDAGVTDSLGVAVYSPTRQSASVDLWTDVPLREDEGQNFEAPVPLTYLNMFQPEGGFGSTSRANSVFTLEGDYYLVVHYSDASGSGTVDASQMQSAPVRYRLVADAYGDAQSGPVFDEISSESSAENTSESSSAAASPTDTDTEQTAASSEENSGISPMIMGTIVALIIAFAIFVAWMVLKGRKKQ</sequence>
<dbReference type="EMBL" id="CP009220">
    <property type="protein sequence ID" value="ALC07060.1"/>
    <property type="molecule type" value="Genomic_DNA"/>
</dbReference>
<evidence type="ECO:0000313" key="5">
    <source>
        <dbReference type="Proteomes" id="UP000068067"/>
    </source>
</evidence>
<dbReference type="KEGG" id="cdx:CDES_13660"/>
<protein>
    <recommendedName>
        <fullName evidence="3">VWFA domain-containing protein</fullName>
    </recommendedName>
</protein>
<dbReference type="PROSITE" id="PS50234">
    <property type="entry name" value="VWFA"/>
    <property type="match status" value="1"/>
</dbReference>
<accession>A0A0M4CNY5</accession>
<name>A0A0M4CNY5_9CORY</name>